<dbReference type="SMART" id="SM00249">
    <property type="entry name" value="PHD"/>
    <property type="match status" value="1"/>
</dbReference>
<dbReference type="GO" id="GO:0005634">
    <property type="term" value="C:nucleus"/>
    <property type="evidence" value="ECO:0007669"/>
    <property type="project" value="UniProtKB-SubCell"/>
</dbReference>
<dbReference type="Proteomes" id="UP000279833">
    <property type="component" value="Unassembled WGS sequence"/>
</dbReference>
<dbReference type="STRING" id="6186.A0A183JJS1"/>
<feature type="region of interest" description="Disordered" evidence="13">
    <location>
        <begin position="573"/>
        <end position="653"/>
    </location>
</feature>
<dbReference type="SUPFAM" id="SSF47370">
    <property type="entry name" value="Bromodomain"/>
    <property type="match status" value="1"/>
</dbReference>
<dbReference type="GO" id="GO:0034243">
    <property type="term" value="P:regulation of transcription elongation by RNA polymerase II"/>
    <property type="evidence" value="ECO:0007669"/>
    <property type="project" value="InterPro"/>
</dbReference>
<dbReference type="InterPro" id="IPR001487">
    <property type="entry name" value="Bromodomain"/>
</dbReference>
<feature type="compositionally biased region" description="Basic and acidic residues" evidence="13">
    <location>
        <begin position="573"/>
        <end position="588"/>
    </location>
</feature>
<dbReference type="InterPro" id="IPR011011">
    <property type="entry name" value="Znf_FYVE_PHD"/>
</dbReference>
<dbReference type="GO" id="GO:0003677">
    <property type="term" value="F:DNA binding"/>
    <property type="evidence" value="ECO:0007669"/>
    <property type="project" value="InterPro"/>
</dbReference>
<dbReference type="GO" id="GO:0008270">
    <property type="term" value="F:zinc ion binding"/>
    <property type="evidence" value="ECO:0007669"/>
    <property type="project" value="UniProtKB-KW"/>
</dbReference>
<proteinExistence type="predicted"/>
<evidence type="ECO:0000259" key="14">
    <source>
        <dbReference type="PROSITE" id="PS50014"/>
    </source>
</evidence>
<evidence type="ECO:0000256" key="2">
    <source>
        <dbReference type="ARBA" id="ARBA00022491"/>
    </source>
</evidence>
<feature type="compositionally biased region" description="Polar residues" evidence="13">
    <location>
        <begin position="452"/>
        <end position="462"/>
    </location>
</feature>
<evidence type="ECO:0000259" key="15">
    <source>
        <dbReference type="PROSITE" id="PS52014"/>
    </source>
</evidence>
<reference evidence="18" key="1">
    <citation type="submission" date="2016-06" db="UniProtKB">
        <authorList>
            <consortium name="WormBaseParasite"/>
        </authorList>
    </citation>
    <scope>IDENTIFICATION</scope>
</reference>
<feature type="region of interest" description="Disordered" evidence="13">
    <location>
        <begin position="139"/>
        <end position="160"/>
    </location>
</feature>
<accession>A0A183JJS1</accession>
<dbReference type="SUPFAM" id="SSF57903">
    <property type="entry name" value="FYVE/PHD zinc finger"/>
    <property type="match status" value="1"/>
</dbReference>
<evidence type="ECO:0000256" key="13">
    <source>
        <dbReference type="SAM" id="MobiDB-lite"/>
    </source>
</evidence>
<keyword evidence="7" id="KW-0862">Zinc</keyword>
<keyword evidence="4" id="KW-0597">Phosphoprotein</keyword>
<evidence type="ECO:0000256" key="11">
    <source>
        <dbReference type="ARBA" id="ARBA00023242"/>
    </source>
</evidence>
<keyword evidence="9" id="KW-0156">Chromatin regulator</keyword>
<feature type="region of interest" description="Disordered" evidence="13">
    <location>
        <begin position="437"/>
        <end position="499"/>
    </location>
</feature>
<evidence type="ECO:0000256" key="7">
    <source>
        <dbReference type="ARBA" id="ARBA00022833"/>
    </source>
</evidence>
<feature type="compositionally biased region" description="Low complexity" evidence="13">
    <location>
        <begin position="471"/>
        <end position="489"/>
    </location>
</feature>
<evidence type="ECO:0000256" key="12">
    <source>
        <dbReference type="PROSITE-ProRule" id="PRU00035"/>
    </source>
</evidence>
<comment type="subcellular location">
    <subcellularLocation>
        <location evidence="1">Nucleus</location>
    </subcellularLocation>
</comment>
<dbReference type="GO" id="GO:0003714">
    <property type="term" value="F:transcription corepressor activity"/>
    <property type="evidence" value="ECO:0007669"/>
    <property type="project" value="InterPro"/>
</dbReference>
<keyword evidence="10 12" id="KW-0103">Bromodomain</keyword>
<dbReference type="InterPro" id="IPR001965">
    <property type="entry name" value="Znf_PHD"/>
</dbReference>
<name>A0A183JJS1_9TREM</name>
<evidence type="ECO:0000256" key="1">
    <source>
        <dbReference type="ARBA" id="ARBA00004123"/>
    </source>
</evidence>
<keyword evidence="17" id="KW-1185">Reference proteome</keyword>
<dbReference type="Gene3D" id="1.20.920.10">
    <property type="entry name" value="Bromodomain-like"/>
    <property type="match status" value="1"/>
</dbReference>
<dbReference type="PROSITE" id="PS52014">
    <property type="entry name" value="SAMD1_WH"/>
    <property type="match status" value="1"/>
</dbReference>
<organism evidence="18">
    <name type="scientific">Schistosoma curassoni</name>
    <dbReference type="NCBI Taxonomy" id="6186"/>
    <lineage>
        <taxon>Eukaryota</taxon>
        <taxon>Metazoa</taxon>
        <taxon>Spiralia</taxon>
        <taxon>Lophotrochozoa</taxon>
        <taxon>Platyhelminthes</taxon>
        <taxon>Trematoda</taxon>
        <taxon>Digenea</taxon>
        <taxon>Strigeidida</taxon>
        <taxon>Schistosomatoidea</taxon>
        <taxon>Schistosomatidae</taxon>
        <taxon>Schistosoma</taxon>
    </lineage>
</organism>
<dbReference type="InterPro" id="IPR013083">
    <property type="entry name" value="Znf_RING/FYVE/PHD"/>
</dbReference>
<evidence type="ECO:0000256" key="10">
    <source>
        <dbReference type="ARBA" id="ARBA00023117"/>
    </source>
</evidence>
<dbReference type="Pfam" id="PF00439">
    <property type="entry name" value="Bromodomain"/>
    <property type="match status" value="1"/>
</dbReference>
<feature type="domain" description="Bromo" evidence="14">
    <location>
        <begin position="195"/>
        <end position="265"/>
    </location>
</feature>
<keyword evidence="3" id="KW-1017">Isopeptide bond</keyword>
<gene>
    <name evidence="16" type="ORF">SCUD_LOCUS2949</name>
</gene>
<dbReference type="AlphaFoldDB" id="A0A183JJS1"/>
<dbReference type="Gene3D" id="2.30.30.140">
    <property type="match status" value="1"/>
</dbReference>
<dbReference type="Gene3D" id="3.30.40.10">
    <property type="entry name" value="Zinc/RING finger domain, C3HC4 (zinc finger)"/>
    <property type="match status" value="1"/>
</dbReference>
<dbReference type="GO" id="GO:0009966">
    <property type="term" value="P:regulation of signal transduction"/>
    <property type="evidence" value="ECO:0007669"/>
    <property type="project" value="TreeGrafter"/>
</dbReference>
<keyword evidence="8" id="KW-0832">Ubl conjugation</keyword>
<dbReference type="GO" id="GO:0006325">
    <property type="term" value="P:chromatin organization"/>
    <property type="evidence" value="ECO:0007669"/>
    <property type="project" value="UniProtKB-KW"/>
</dbReference>
<keyword evidence="11" id="KW-0539">Nucleus</keyword>
<dbReference type="WBParaSite" id="SCUD_0000294801-mRNA-1">
    <property type="protein sequence ID" value="SCUD_0000294801-mRNA-1"/>
    <property type="gene ID" value="SCUD_0000294801"/>
</dbReference>
<evidence type="ECO:0000313" key="17">
    <source>
        <dbReference type="Proteomes" id="UP000279833"/>
    </source>
</evidence>
<dbReference type="InterPro" id="IPR036427">
    <property type="entry name" value="Bromodomain-like_sf"/>
</dbReference>
<dbReference type="InterPro" id="IPR048589">
    <property type="entry name" value="SAMD1-like_WH"/>
</dbReference>
<evidence type="ECO:0000313" key="18">
    <source>
        <dbReference type="WBParaSite" id="SCUD_0000294801-mRNA-1"/>
    </source>
</evidence>
<evidence type="ECO:0000256" key="3">
    <source>
        <dbReference type="ARBA" id="ARBA00022499"/>
    </source>
</evidence>
<dbReference type="PANTHER" id="PTHR46379:SF1">
    <property type="entry name" value="ZINC FINGER MYND DOMAIN-CONTAINING PROTEIN 11"/>
    <property type="match status" value="1"/>
</dbReference>
<dbReference type="PANTHER" id="PTHR46379">
    <property type="entry name" value="ZINC FINGER MYND DOMAIN-CONTAINING"/>
    <property type="match status" value="1"/>
</dbReference>
<feature type="region of interest" description="Disordered" evidence="13">
    <location>
        <begin position="412"/>
        <end position="431"/>
    </location>
</feature>
<keyword evidence="6" id="KW-0863">Zinc-finger</keyword>
<evidence type="ECO:0000313" key="16">
    <source>
        <dbReference type="EMBL" id="VDO78055.1"/>
    </source>
</evidence>
<dbReference type="PROSITE" id="PS50014">
    <property type="entry name" value="BROMODOMAIN_2"/>
    <property type="match status" value="1"/>
</dbReference>
<evidence type="ECO:0000256" key="8">
    <source>
        <dbReference type="ARBA" id="ARBA00022843"/>
    </source>
</evidence>
<reference evidence="16 17" key="2">
    <citation type="submission" date="2018-11" db="EMBL/GenBank/DDBJ databases">
        <authorList>
            <consortium name="Pathogen Informatics"/>
        </authorList>
    </citation>
    <scope>NUCLEOTIDE SEQUENCE [LARGE SCALE GENOMIC DNA]</scope>
    <source>
        <strain evidence="16">Dakar</strain>
        <strain evidence="17">Dakar, Senegal</strain>
    </source>
</reference>
<dbReference type="EMBL" id="UZAK01003079">
    <property type="protein sequence ID" value="VDO78055.1"/>
    <property type="molecule type" value="Genomic_DNA"/>
</dbReference>
<feature type="domain" description="SAMD1-like winged helix (WH)" evidence="15">
    <location>
        <begin position="22"/>
        <end position="102"/>
    </location>
</feature>
<keyword evidence="5" id="KW-0479">Metal-binding</keyword>
<evidence type="ECO:0000256" key="4">
    <source>
        <dbReference type="ARBA" id="ARBA00022553"/>
    </source>
</evidence>
<keyword evidence="2" id="KW-0678">Repressor</keyword>
<sequence>MCFHFVLEYELISSMDYAKLSSYRHADPLKVRQVWDAFGVLKSHRLAVPADKISKILRKTLDLKDDQIRLLLDEIEGDGLIEKIEPPFGKNGMVRYQLPDFSKQHPRGKHDWYCFQCHRPGEVLRCLDCFRVYHSDCVQEASGPNSPSRKSMRSPTLHDGQEDNFTCPVCESRPKCEFSRKQIRKLLEFATHQLRKQPLWKTFIQVGYKGEITKNEYLVYKYTDLELLQRKIKDGRYAALEEFSMDVQLLVHDVCILHGPYSNQADEIRFFFRSVNTELNEIQLCTDCYINAKARVTDWISKPCKPRHELIWARNRTSAGAGLFNDTSVSQFYWPAKVLLERDDGYEIRFFGGSHERMFVKKAHTRAFHLPADEVGVLRRSNATGAISGGGFERAWNEVSKLQANIDSGYYTHSSGESDLPPSDDDYSDEMYLGPRRKTVIQSQRSHRADSPRSSLTSGNTKANKRRRHTSSSSHQTTTSDTPTGGSPTRDVSPCTHGGKHFRTHGLLLNSHTDLTDKKLASNRLPMPVVQPGTPGAAAISALAETKAAMAAAVGSGRRPAGSFTADLLSLTHREHDKPYRKQSKENHSNVPIRGQRGRGRPPLRDSKGRPIRQRKYRSSSSSSHSSDSPSSSVSSGSLSGVDVPRTANNSSQNNWCSNVSTFSYYVVFMICLM</sequence>
<dbReference type="CDD" id="cd15537">
    <property type="entry name" value="PHD_BS69"/>
    <property type="match status" value="1"/>
</dbReference>
<evidence type="ECO:0000256" key="6">
    <source>
        <dbReference type="ARBA" id="ARBA00022771"/>
    </source>
</evidence>
<evidence type="ECO:0000256" key="5">
    <source>
        <dbReference type="ARBA" id="ARBA00022723"/>
    </source>
</evidence>
<feature type="compositionally biased region" description="Low complexity" evidence="13">
    <location>
        <begin position="619"/>
        <end position="640"/>
    </location>
</feature>
<protein>
    <submittedName>
        <fullName evidence="18">Bromo domain-containing protein</fullName>
    </submittedName>
</protein>
<evidence type="ECO:0000256" key="9">
    <source>
        <dbReference type="ARBA" id="ARBA00022853"/>
    </source>
</evidence>
<dbReference type="InterPro" id="IPR047269">
    <property type="entry name" value="ZMY11"/>
</dbReference>